<protein>
    <submittedName>
        <fullName evidence="1">Uncharacterized protein</fullName>
    </submittedName>
</protein>
<gene>
    <name evidence="1" type="ORF">PHYSODRAFT_301648</name>
</gene>
<sequence>MHPDQHSRFEVGSASFWTNEYMEVNPPELVSFWSVCAKDSTQIDQDTVLNLPEGAYLLGDPTLGSKVFLRRCYSKLLDIGMKTLDKDVKSYPQLLILGNSGVGKTFFGFVLLRFLARSGATFVYESASMGDRILFAPGLVVRGSDQDFANILRTPTTYYISDGGKPSHNPCMTVWLTTPQYSVSCLFGRVNALYMPTWSKEEILKCHESLYSSNIPIKKVEECYQRWGGIPRYVLHLAQSDSHQRLLQEAIGSISLNSLIGACVKFMQDDYYELHGLLYYRVNECYGKESFVFASRYVQQEVYKHLYRHDKDDLLWFLGKSHVGALATLHSLLVSKVTSGG</sequence>
<dbReference type="STRING" id="1094619.G4ZK38"/>
<dbReference type="EMBL" id="JH159155">
    <property type="protein sequence ID" value="EGZ14842.1"/>
    <property type="molecule type" value="Genomic_DNA"/>
</dbReference>
<dbReference type="RefSeq" id="XP_009528591.1">
    <property type="nucleotide sequence ID" value="XM_009530296.1"/>
</dbReference>
<proteinExistence type="predicted"/>
<dbReference type="Proteomes" id="UP000002640">
    <property type="component" value="Unassembled WGS sequence"/>
</dbReference>
<dbReference type="OMA" id="CHESLYS"/>
<evidence type="ECO:0000313" key="2">
    <source>
        <dbReference type="Proteomes" id="UP000002640"/>
    </source>
</evidence>
<evidence type="ECO:0000313" key="1">
    <source>
        <dbReference type="EMBL" id="EGZ14842.1"/>
    </source>
</evidence>
<accession>G4ZK38</accession>
<dbReference type="GeneID" id="20642049"/>
<dbReference type="AlphaFoldDB" id="G4ZK38"/>
<dbReference type="KEGG" id="psoj:PHYSODRAFT_301648"/>
<dbReference type="InParanoid" id="G4ZK38"/>
<dbReference type="PANTHER" id="PTHR33129:SF1">
    <property type="entry name" value="ATP-BINDING PROTEIN"/>
    <property type="match status" value="1"/>
</dbReference>
<dbReference type="PANTHER" id="PTHR33129">
    <property type="entry name" value="PROTEIN KINASE DOMAIN-CONTAINING PROTEIN-RELATED"/>
    <property type="match status" value="1"/>
</dbReference>
<name>G4ZK38_PHYSP</name>
<dbReference type="InterPro" id="IPR027417">
    <property type="entry name" value="P-loop_NTPase"/>
</dbReference>
<reference evidence="1 2" key="1">
    <citation type="journal article" date="2006" name="Science">
        <title>Phytophthora genome sequences uncover evolutionary origins and mechanisms of pathogenesis.</title>
        <authorList>
            <person name="Tyler B.M."/>
            <person name="Tripathy S."/>
            <person name="Zhang X."/>
            <person name="Dehal P."/>
            <person name="Jiang R.H."/>
            <person name="Aerts A."/>
            <person name="Arredondo F.D."/>
            <person name="Baxter L."/>
            <person name="Bensasson D."/>
            <person name="Beynon J.L."/>
            <person name="Chapman J."/>
            <person name="Damasceno C.M."/>
            <person name="Dorrance A.E."/>
            <person name="Dou D."/>
            <person name="Dickerman A.W."/>
            <person name="Dubchak I.L."/>
            <person name="Garbelotto M."/>
            <person name="Gijzen M."/>
            <person name="Gordon S.G."/>
            <person name="Govers F."/>
            <person name="Grunwald N.J."/>
            <person name="Huang W."/>
            <person name="Ivors K.L."/>
            <person name="Jones R.W."/>
            <person name="Kamoun S."/>
            <person name="Krampis K."/>
            <person name="Lamour K.H."/>
            <person name="Lee M.K."/>
            <person name="McDonald W.H."/>
            <person name="Medina M."/>
            <person name="Meijer H.J."/>
            <person name="Nordberg E.K."/>
            <person name="Maclean D.J."/>
            <person name="Ospina-Giraldo M.D."/>
            <person name="Morris P.F."/>
            <person name="Phuntumart V."/>
            <person name="Putnam N.H."/>
            <person name="Rash S."/>
            <person name="Rose J.K."/>
            <person name="Sakihama Y."/>
            <person name="Salamov A.A."/>
            <person name="Savidor A."/>
            <person name="Scheuring C.F."/>
            <person name="Smith B.M."/>
            <person name="Sobral B.W."/>
            <person name="Terry A."/>
            <person name="Torto-Alalibo T.A."/>
            <person name="Win J."/>
            <person name="Xu Z."/>
            <person name="Zhang H."/>
            <person name="Grigoriev I.V."/>
            <person name="Rokhsar D.S."/>
            <person name="Boore J.L."/>
        </authorList>
    </citation>
    <scope>NUCLEOTIDE SEQUENCE [LARGE SCALE GENOMIC DNA]</scope>
    <source>
        <strain evidence="1 2">P6497</strain>
    </source>
</reference>
<keyword evidence="2" id="KW-1185">Reference proteome</keyword>
<organism evidence="1 2">
    <name type="scientific">Phytophthora sojae (strain P6497)</name>
    <name type="common">Soybean stem and root rot agent</name>
    <name type="synonym">Phytophthora megasperma f. sp. glycines</name>
    <dbReference type="NCBI Taxonomy" id="1094619"/>
    <lineage>
        <taxon>Eukaryota</taxon>
        <taxon>Sar</taxon>
        <taxon>Stramenopiles</taxon>
        <taxon>Oomycota</taxon>
        <taxon>Peronosporomycetes</taxon>
        <taxon>Peronosporales</taxon>
        <taxon>Peronosporaceae</taxon>
        <taxon>Phytophthora</taxon>
    </lineage>
</organism>
<dbReference type="InterPro" id="IPR052980">
    <property type="entry name" value="Crinkler_effector"/>
</dbReference>
<dbReference type="SUPFAM" id="SSF52540">
    <property type="entry name" value="P-loop containing nucleoside triphosphate hydrolases"/>
    <property type="match status" value="1"/>
</dbReference>